<keyword evidence="2" id="KW-0472">Membrane</keyword>
<evidence type="ECO:0000256" key="2">
    <source>
        <dbReference type="SAM" id="Phobius"/>
    </source>
</evidence>
<proteinExistence type="predicted"/>
<dbReference type="Proteomes" id="UP000294678">
    <property type="component" value="Unassembled WGS sequence"/>
</dbReference>
<protein>
    <submittedName>
        <fullName evidence="3">Uncharacterized protein</fullName>
    </submittedName>
</protein>
<name>A0AA46DXG2_9FUSO</name>
<dbReference type="AlphaFoldDB" id="A0AA46DXG2"/>
<evidence type="ECO:0000313" key="4">
    <source>
        <dbReference type="Proteomes" id="UP000294678"/>
    </source>
</evidence>
<feature type="coiled-coil region" evidence="1">
    <location>
        <begin position="2"/>
        <end position="29"/>
    </location>
</feature>
<gene>
    <name evidence="3" type="ORF">EV215_2046</name>
</gene>
<feature type="coiled-coil region" evidence="1">
    <location>
        <begin position="101"/>
        <end position="128"/>
    </location>
</feature>
<evidence type="ECO:0000313" key="3">
    <source>
        <dbReference type="EMBL" id="TDT67368.1"/>
    </source>
</evidence>
<feature type="transmembrane region" description="Helical" evidence="2">
    <location>
        <begin position="44"/>
        <end position="62"/>
    </location>
</feature>
<keyword evidence="4" id="KW-1185">Reference proteome</keyword>
<keyword evidence="1" id="KW-0175">Coiled coil</keyword>
<keyword evidence="2" id="KW-1133">Transmembrane helix</keyword>
<accession>A0AA46DXG2</accession>
<organism evidence="3 4">
    <name type="scientific">Hypnocyclicus thermotrophus</name>
    <dbReference type="NCBI Taxonomy" id="1627895"/>
    <lineage>
        <taxon>Bacteria</taxon>
        <taxon>Fusobacteriati</taxon>
        <taxon>Fusobacteriota</taxon>
        <taxon>Fusobacteriia</taxon>
        <taxon>Fusobacteriales</taxon>
        <taxon>Fusobacteriaceae</taxon>
        <taxon>Hypnocyclicus</taxon>
    </lineage>
</organism>
<comment type="caution">
    <text evidence="3">The sequence shown here is derived from an EMBL/GenBank/DDBJ whole genome shotgun (WGS) entry which is preliminary data.</text>
</comment>
<evidence type="ECO:0000256" key="1">
    <source>
        <dbReference type="SAM" id="Coils"/>
    </source>
</evidence>
<reference evidence="3 4" key="1">
    <citation type="submission" date="2019-03" db="EMBL/GenBank/DDBJ databases">
        <title>Genomic Encyclopedia of Type Strains, Phase IV (KMG-IV): sequencing the most valuable type-strain genomes for metagenomic binning, comparative biology and taxonomic classification.</title>
        <authorList>
            <person name="Goeker M."/>
        </authorList>
    </citation>
    <scope>NUCLEOTIDE SEQUENCE [LARGE SCALE GENOMIC DNA]</scope>
    <source>
        <strain evidence="3 4">DSM 100055</strain>
    </source>
</reference>
<sequence length="134" mass="15919">MEEQQRLSREELEKEVKDFRKEKERVRKIIGQIGGKRNLQNDKYINILFLIIVLIVFILGGIFHTIPITLSLEIGVFLVSLKVAYMINSQEKVNHFQFWILTSLEFRLNEISKNLKKVEKRLEKIDFEKIDKGE</sequence>
<dbReference type="EMBL" id="SOBG01000011">
    <property type="protein sequence ID" value="TDT67368.1"/>
    <property type="molecule type" value="Genomic_DNA"/>
</dbReference>
<dbReference type="RefSeq" id="WP_134113896.1">
    <property type="nucleotide sequence ID" value="NZ_SOBG01000011.1"/>
</dbReference>
<keyword evidence="2" id="KW-0812">Transmembrane</keyword>